<dbReference type="InterPro" id="IPR002130">
    <property type="entry name" value="Cyclophilin-type_PPIase_dom"/>
</dbReference>
<evidence type="ECO:0000256" key="11">
    <source>
        <dbReference type="PROSITE-ProRule" id="PRU00176"/>
    </source>
</evidence>
<dbReference type="InterPro" id="IPR000504">
    <property type="entry name" value="RRM_dom"/>
</dbReference>
<evidence type="ECO:0000259" key="13">
    <source>
        <dbReference type="PROSITE" id="PS50072"/>
    </source>
</evidence>
<dbReference type="AlphaFoldDB" id="A0AAN8ZWR2"/>
<keyword evidence="6 11" id="KW-0694">RNA-binding</keyword>
<dbReference type="GO" id="GO:0032991">
    <property type="term" value="C:protein-containing complex"/>
    <property type="evidence" value="ECO:0007669"/>
    <property type="project" value="UniProtKB-ARBA"/>
</dbReference>
<dbReference type="PRINTS" id="PR00153">
    <property type="entry name" value="CSAPPISMRASE"/>
</dbReference>
<dbReference type="InterPro" id="IPR034168">
    <property type="entry name" value="PPIE_RRM"/>
</dbReference>
<dbReference type="GO" id="GO:0005739">
    <property type="term" value="C:mitochondrion"/>
    <property type="evidence" value="ECO:0007669"/>
    <property type="project" value="TreeGrafter"/>
</dbReference>
<dbReference type="PROSITE" id="PS00170">
    <property type="entry name" value="CSA_PPIASE_1"/>
    <property type="match status" value="1"/>
</dbReference>
<name>A0AAN8ZWR2_HALRR</name>
<dbReference type="Pfam" id="PF00160">
    <property type="entry name" value="Pro_isomerase"/>
    <property type="match status" value="1"/>
</dbReference>
<dbReference type="PANTHER" id="PTHR11071">
    <property type="entry name" value="PEPTIDYL-PROLYL CIS-TRANS ISOMERASE"/>
    <property type="match status" value="1"/>
</dbReference>
<evidence type="ECO:0000256" key="10">
    <source>
        <dbReference type="PIRNR" id="PIRNR001475"/>
    </source>
</evidence>
<dbReference type="EC" id="5.2.1.8" evidence="4 10"/>
<evidence type="ECO:0000313" key="16">
    <source>
        <dbReference type="Proteomes" id="UP001381693"/>
    </source>
</evidence>
<dbReference type="SUPFAM" id="SSF54928">
    <property type="entry name" value="RNA-binding domain, RBD"/>
    <property type="match status" value="1"/>
</dbReference>
<dbReference type="SMART" id="SM00360">
    <property type="entry name" value="RRM"/>
    <property type="match status" value="1"/>
</dbReference>
<dbReference type="PIRSF" id="PIRSF001475">
    <property type="entry name" value="PPI_cyclophilin_E"/>
    <property type="match status" value="1"/>
</dbReference>
<comment type="function">
    <text evidence="10">Catalyzes the cis-trans isomerization of proline imidic peptide bonds in proteins.</text>
</comment>
<dbReference type="Gene3D" id="2.40.100.10">
    <property type="entry name" value="Cyclophilin-like"/>
    <property type="match status" value="1"/>
</dbReference>
<dbReference type="CDD" id="cd01926">
    <property type="entry name" value="cyclophilin_ABH_like"/>
    <property type="match status" value="1"/>
</dbReference>
<dbReference type="InterPro" id="IPR029000">
    <property type="entry name" value="Cyclophilin-like_dom_sf"/>
</dbReference>
<feature type="domain" description="RRM" evidence="14">
    <location>
        <begin position="7"/>
        <end position="85"/>
    </location>
</feature>
<dbReference type="GO" id="GO:0003755">
    <property type="term" value="F:peptidyl-prolyl cis-trans isomerase activity"/>
    <property type="evidence" value="ECO:0007669"/>
    <property type="project" value="UniProtKB-KW"/>
</dbReference>
<dbReference type="InterPro" id="IPR035979">
    <property type="entry name" value="RBD_domain_sf"/>
</dbReference>
<evidence type="ECO:0000256" key="6">
    <source>
        <dbReference type="ARBA" id="ARBA00022884"/>
    </source>
</evidence>
<evidence type="ECO:0000256" key="5">
    <source>
        <dbReference type="ARBA" id="ARBA00021137"/>
    </source>
</evidence>
<evidence type="ECO:0000256" key="4">
    <source>
        <dbReference type="ARBA" id="ARBA00013194"/>
    </source>
</evidence>
<dbReference type="GO" id="GO:0006457">
    <property type="term" value="P:protein folding"/>
    <property type="evidence" value="ECO:0007669"/>
    <property type="project" value="InterPro"/>
</dbReference>
<dbReference type="Gene3D" id="3.30.70.330">
    <property type="match status" value="1"/>
</dbReference>
<comment type="similarity">
    <text evidence="3 10">Belongs to the cyclophilin-type PPIase family. PPIase E subfamily.</text>
</comment>
<dbReference type="EMBL" id="JAXCGZ010022674">
    <property type="protein sequence ID" value="KAK7027510.1"/>
    <property type="molecule type" value="Genomic_DNA"/>
</dbReference>
<dbReference type="InterPro" id="IPR020892">
    <property type="entry name" value="Cyclophilin-type_PPIase_CS"/>
</dbReference>
<keyword evidence="8 10" id="KW-0413">Isomerase</keyword>
<evidence type="ECO:0000256" key="3">
    <source>
        <dbReference type="ARBA" id="ARBA00009483"/>
    </source>
</evidence>
<dbReference type="Pfam" id="PF00076">
    <property type="entry name" value="RRM_1"/>
    <property type="match status" value="1"/>
</dbReference>
<dbReference type="InterPro" id="IPR016304">
    <property type="entry name" value="PPIE"/>
</dbReference>
<reference evidence="15 16" key="1">
    <citation type="submission" date="2023-11" db="EMBL/GenBank/DDBJ databases">
        <title>Halocaridina rubra genome assembly.</title>
        <authorList>
            <person name="Smith C."/>
        </authorList>
    </citation>
    <scope>NUCLEOTIDE SEQUENCE [LARGE SCALE GENOMIC DNA]</scope>
    <source>
        <strain evidence="15">EP-1</strain>
        <tissue evidence="15">Whole</tissue>
    </source>
</reference>
<dbReference type="SUPFAM" id="SSF50891">
    <property type="entry name" value="Cyclophilin-like"/>
    <property type="match status" value="1"/>
</dbReference>
<comment type="caution">
    <text evidence="15">The sequence shown here is derived from an EMBL/GenBank/DDBJ whole genome shotgun (WGS) entry which is preliminary data.</text>
</comment>
<dbReference type="Proteomes" id="UP001381693">
    <property type="component" value="Unassembled WGS sequence"/>
</dbReference>
<gene>
    <name evidence="15" type="ORF">SK128_000202</name>
</gene>
<keyword evidence="9" id="KW-0539">Nucleus</keyword>
<accession>A0AAN8ZWR2</accession>
<dbReference type="GO" id="GO:0003723">
    <property type="term" value="F:RNA binding"/>
    <property type="evidence" value="ECO:0007669"/>
    <property type="project" value="UniProtKB-UniRule"/>
</dbReference>
<evidence type="ECO:0000259" key="14">
    <source>
        <dbReference type="PROSITE" id="PS50102"/>
    </source>
</evidence>
<evidence type="ECO:0000256" key="1">
    <source>
        <dbReference type="ARBA" id="ARBA00000971"/>
    </source>
</evidence>
<sequence length="314" mass="34820">MSNSNKRILYVGGLADEVTEDVLRSAFTPFGDVVDIQIPLDYETEKHRGFAFVEFELPEDAAAAIDNMNESELFGRTIRVNLAKPQKAKEGSSRAVWADDEWLNKYAGATLEKEEESKDSDKEESQEGASEGVKRSAEETEDEPKTKKKKTNPQVYFDVKIDKNLIGRIVIQLRADVVPKTAENFRCLCTHEKGYGYQGSTFHRIIPGFMCQGGDFTEHNGTGGRSIYGGKFEDENFLLKHTGPGVLSMANSGPNTNGSQFFLTTERTEWLDNKHVVFGQVMSGLDVIRKIEKCGTKSGKPTAKVAISNCGELV</sequence>
<dbReference type="InterPro" id="IPR012677">
    <property type="entry name" value="Nucleotide-bd_a/b_plait_sf"/>
</dbReference>
<keyword evidence="16" id="KW-1185">Reference proteome</keyword>
<organism evidence="15 16">
    <name type="scientific">Halocaridina rubra</name>
    <name type="common">Hawaiian red shrimp</name>
    <dbReference type="NCBI Taxonomy" id="373956"/>
    <lineage>
        <taxon>Eukaryota</taxon>
        <taxon>Metazoa</taxon>
        <taxon>Ecdysozoa</taxon>
        <taxon>Arthropoda</taxon>
        <taxon>Crustacea</taxon>
        <taxon>Multicrustacea</taxon>
        <taxon>Malacostraca</taxon>
        <taxon>Eumalacostraca</taxon>
        <taxon>Eucarida</taxon>
        <taxon>Decapoda</taxon>
        <taxon>Pleocyemata</taxon>
        <taxon>Caridea</taxon>
        <taxon>Atyoidea</taxon>
        <taxon>Atyidae</taxon>
        <taxon>Halocaridina</taxon>
    </lineage>
</organism>
<evidence type="ECO:0000256" key="9">
    <source>
        <dbReference type="ARBA" id="ARBA00023242"/>
    </source>
</evidence>
<dbReference type="PROSITE" id="PS50102">
    <property type="entry name" value="RRM"/>
    <property type="match status" value="1"/>
</dbReference>
<keyword evidence="7 10" id="KW-0697">Rotamase</keyword>
<evidence type="ECO:0000256" key="8">
    <source>
        <dbReference type="ARBA" id="ARBA00023235"/>
    </source>
</evidence>
<dbReference type="GO" id="GO:0000398">
    <property type="term" value="P:mRNA splicing, via spliceosome"/>
    <property type="evidence" value="ECO:0007669"/>
    <property type="project" value="UniProtKB-ARBA"/>
</dbReference>
<evidence type="ECO:0000256" key="2">
    <source>
        <dbReference type="ARBA" id="ARBA00004123"/>
    </source>
</evidence>
<protein>
    <recommendedName>
        <fullName evidence="5 10">Peptidyl-prolyl cis-trans isomerase E</fullName>
        <shortName evidence="10">PPIase E</shortName>
        <ecNumber evidence="4 10">5.2.1.8</ecNumber>
    </recommendedName>
</protein>
<feature type="region of interest" description="Disordered" evidence="12">
    <location>
        <begin position="110"/>
        <end position="150"/>
    </location>
</feature>
<feature type="domain" description="PPIase cyclophilin-type" evidence="13">
    <location>
        <begin position="156"/>
        <end position="312"/>
    </location>
</feature>
<evidence type="ECO:0000256" key="7">
    <source>
        <dbReference type="ARBA" id="ARBA00023110"/>
    </source>
</evidence>
<evidence type="ECO:0000313" key="15">
    <source>
        <dbReference type="EMBL" id="KAK7027510.1"/>
    </source>
</evidence>
<comment type="catalytic activity">
    <reaction evidence="1 10">
        <text>[protein]-peptidylproline (omega=180) = [protein]-peptidylproline (omega=0)</text>
        <dbReference type="Rhea" id="RHEA:16237"/>
        <dbReference type="Rhea" id="RHEA-COMP:10747"/>
        <dbReference type="Rhea" id="RHEA-COMP:10748"/>
        <dbReference type="ChEBI" id="CHEBI:83833"/>
        <dbReference type="ChEBI" id="CHEBI:83834"/>
        <dbReference type="EC" id="5.2.1.8"/>
    </reaction>
</comment>
<dbReference type="PANTHER" id="PTHR11071:SF561">
    <property type="entry name" value="PEPTIDYL-PROLYL CIS-TRANS ISOMERASE D-RELATED"/>
    <property type="match status" value="1"/>
</dbReference>
<feature type="compositionally biased region" description="Basic and acidic residues" evidence="12">
    <location>
        <begin position="111"/>
        <end position="125"/>
    </location>
</feature>
<dbReference type="FunFam" id="2.40.100.10:FF:000010">
    <property type="entry name" value="Peptidyl-prolyl cis-trans isomerase E"/>
    <property type="match status" value="1"/>
</dbReference>
<dbReference type="CDD" id="cd12347">
    <property type="entry name" value="RRM_PPIE"/>
    <property type="match status" value="1"/>
</dbReference>
<evidence type="ECO:0000256" key="12">
    <source>
        <dbReference type="SAM" id="MobiDB-lite"/>
    </source>
</evidence>
<proteinExistence type="inferred from homology"/>
<comment type="subcellular location">
    <subcellularLocation>
        <location evidence="2">Nucleus</location>
    </subcellularLocation>
</comment>
<dbReference type="FunFam" id="3.30.70.330:FF:000776">
    <property type="entry name" value="Peptidyl-prolyl cis-trans isomerase E"/>
    <property type="match status" value="1"/>
</dbReference>
<dbReference type="GO" id="GO:0016018">
    <property type="term" value="F:cyclosporin A binding"/>
    <property type="evidence" value="ECO:0007669"/>
    <property type="project" value="TreeGrafter"/>
</dbReference>
<dbReference type="GO" id="GO:0005634">
    <property type="term" value="C:nucleus"/>
    <property type="evidence" value="ECO:0007669"/>
    <property type="project" value="UniProtKB-SubCell"/>
</dbReference>
<dbReference type="PROSITE" id="PS50072">
    <property type="entry name" value="CSA_PPIASE_2"/>
    <property type="match status" value="1"/>
</dbReference>